<dbReference type="RefSeq" id="WP_110258386.1">
    <property type="nucleotide sequence ID" value="NZ_QJKB01000024.1"/>
</dbReference>
<dbReference type="EMBL" id="QJKB01000024">
    <property type="protein sequence ID" value="PXX34924.1"/>
    <property type="molecule type" value="Genomic_DNA"/>
</dbReference>
<name>A0A318IQL0_9BURK</name>
<comment type="caution">
    <text evidence="1">The sequence shown here is derived from an EMBL/GenBank/DDBJ whole genome shotgun (WGS) entry which is preliminary data.</text>
</comment>
<evidence type="ECO:0000313" key="2">
    <source>
        <dbReference type="Proteomes" id="UP000247792"/>
    </source>
</evidence>
<sequence>MTSRALPKLGVCLFLLAVIWYFAGNSLLKQQKKSQLAHIVSSHKTDQQFSVDGAGKLVLKKSETNFRTDGIRVVFDPDVSQVTVHNGNNGLSVNADFSDGIATIDLGRGVMPARSAFGGIEIRLPTSISQLEFAGVEGVEISAQVPLPEMDLQLSMKECAQKVNVQSLRVRRLKLASECQGMDKNYLPMFALDGPIRVNTLEVQMPSGALHVTEDTDAEAALLRLGKNVLLTARTQFFEKARFQGRQSKS</sequence>
<proteinExistence type="predicted"/>
<accession>A0A318IQL0</accession>
<gene>
    <name evidence="1" type="ORF">DFR42_1243</name>
</gene>
<keyword evidence="2" id="KW-1185">Reference proteome</keyword>
<protein>
    <submittedName>
        <fullName evidence="1">Uncharacterized protein</fullName>
    </submittedName>
</protein>
<organism evidence="1 2">
    <name type="scientific">Undibacterium pigrum</name>
    <dbReference type="NCBI Taxonomy" id="401470"/>
    <lineage>
        <taxon>Bacteria</taxon>
        <taxon>Pseudomonadati</taxon>
        <taxon>Pseudomonadota</taxon>
        <taxon>Betaproteobacteria</taxon>
        <taxon>Burkholderiales</taxon>
        <taxon>Oxalobacteraceae</taxon>
        <taxon>Undibacterium</taxon>
    </lineage>
</organism>
<reference evidence="1 2" key="1">
    <citation type="submission" date="2018-05" db="EMBL/GenBank/DDBJ databases">
        <title>Genomic Encyclopedia of Type Strains, Phase IV (KMG-IV): sequencing the most valuable type-strain genomes for metagenomic binning, comparative biology and taxonomic classification.</title>
        <authorList>
            <person name="Goeker M."/>
        </authorList>
    </citation>
    <scope>NUCLEOTIDE SEQUENCE [LARGE SCALE GENOMIC DNA]</scope>
    <source>
        <strain evidence="1 2">DSM 19792</strain>
    </source>
</reference>
<dbReference type="AlphaFoldDB" id="A0A318IQL0"/>
<evidence type="ECO:0000313" key="1">
    <source>
        <dbReference type="EMBL" id="PXX34924.1"/>
    </source>
</evidence>
<dbReference type="Proteomes" id="UP000247792">
    <property type="component" value="Unassembled WGS sequence"/>
</dbReference>